<evidence type="ECO:0000313" key="3">
    <source>
        <dbReference type="EMBL" id="MFD0282573.1"/>
    </source>
</evidence>
<evidence type="ECO:0000256" key="2">
    <source>
        <dbReference type="SAM" id="Phobius"/>
    </source>
</evidence>
<keyword evidence="4" id="KW-1185">Reference proteome</keyword>
<comment type="caution">
    <text evidence="3">The sequence shown here is derived from an EMBL/GenBank/DDBJ whole genome shotgun (WGS) entry which is preliminary data.</text>
</comment>
<feature type="region of interest" description="Disordered" evidence="1">
    <location>
        <begin position="1"/>
        <end position="22"/>
    </location>
</feature>
<organism evidence="3 4">
    <name type="scientific">Streptomyces lutosisoli</name>
    <dbReference type="NCBI Taxonomy" id="2665721"/>
    <lineage>
        <taxon>Bacteria</taxon>
        <taxon>Bacillati</taxon>
        <taxon>Actinomycetota</taxon>
        <taxon>Actinomycetes</taxon>
        <taxon>Kitasatosporales</taxon>
        <taxon>Streptomycetaceae</taxon>
        <taxon>Streptomyces</taxon>
    </lineage>
</organism>
<evidence type="ECO:0008006" key="5">
    <source>
        <dbReference type="Google" id="ProtNLM"/>
    </source>
</evidence>
<feature type="transmembrane region" description="Helical" evidence="2">
    <location>
        <begin position="37"/>
        <end position="60"/>
    </location>
</feature>
<feature type="transmembrane region" description="Helical" evidence="2">
    <location>
        <begin position="72"/>
        <end position="93"/>
    </location>
</feature>
<feature type="compositionally biased region" description="Basic and acidic residues" evidence="1">
    <location>
        <begin position="1"/>
        <end position="10"/>
    </location>
</feature>
<sequence>MFDVDARSVPEGESNDVDDEPSTLGEKRLARAVVGGLVLLVAALVGLVFLLVLLVTVAVFPGAVKLDGLAPVFWALLLLAPCSVIAMAITVPTRRLVRVTFTPSPAVARLSDAAFGWLSAFLVGVMLLEWTPLVHAHSVLPAVAVATVGLVLEPLVERVGGSKAKGDQGGTPAR</sequence>
<protein>
    <recommendedName>
        <fullName evidence="5">Integral membrane protein</fullName>
    </recommendedName>
</protein>
<gene>
    <name evidence="3" type="ORF">ACFQZP_12920</name>
</gene>
<proteinExistence type="predicted"/>
<feature type="transmembrane region" description="Helical" evidence="2">
    <location>
        <begin position="139"/>
        <end position="156"/>
    </location>
</feature>
<keyword evidence="2" id="KW-0472">Membrane</keyword>
<dbReference type="EMBL" id="JBHTEC010000001">
    <property type="protein sequence ID" value="MFD0282573.1"/>
    <property type="molecule type" value="Genomic_DNA"/>
</dbReference>
<keyword evidence="2" id="KW-1133">Transmembrane helix</keyword>
<evidence type="ECO:0000313" key="4">
    <source>
        <dbReference type="Proteomes" id="UP001596957"/>
    </source>
</evidence>
<dbReference type="Proteomes" id="UP001596957">
    <property type="component" value="Unassembled WGS sequence"/>
</dbReference>
<dbReference type="RefSeq" id="WP_381263099.1">
    <property type="nucleotide sequence ID" value="NZ_JBHTBI010000072.1"/>
</dbReference>
<keyword evidence="2" id="KW-0812">Transmembrane</keyword>
<feature type="transmembrane region" description="Helical" evidence="2">
    <location>
        <begin position="114"/>
        <end position="133"/>
    </location>
</feature>
<reference evidence="4" key="1">
    <citation type="journal article" date="2019" name="Int. J. Syst. Evol. Microbiol.">
        <title>The Global Catalogue of Microorganisms (GCM) 10K type strain sequencing project: providing services to taxonomists for standard genome sequencing and annotation.</title>
        <authorList>
            <consortium name="The Broad Institute Genomics Platform"/>
            <consortium name="The Broad Institute Genome Sequencing Center for Infectious Disease"/>
            <person name="Wu L."/>
            <person name="Ma J."/>
        </authorList>
    </citation>
    <scope>NUCLEOTIDE SEQUENCE [LARGE SCALE GENOMIC DNA]</scope>
    <source>
        <strain evidence="4">CGMCC 4.7198</strain>
    </source>
</reference>
<accession>A0ABW2VGZ7</accession>
<evidence type="ECO:0000256" key="1">
    <source>
        <dbReference type="SAM" id="MobiDB-lite"/>
    </source>
</evidence>
<name>A0ABW2VGZ7_9ACTN</name>